<comment type="caution">
    <text evidence="2">The sequence shown here is derived from an EMBL/GenBank/DDBJ whole genome shotgun (WGS) entry which is preliminary data.</text>
</comment>
<dbReference type="RefSeq" id="WP_205520614.1">
    <property type="nucleotide sequence ID" value="NZ_SPKJ01000003.1"/>
</dbReference>
<dbReference type="AlphaFoldDB" id="A0A964T1D0"/>
<feature type="region of interest" description="Disordered" evidence="1">
    <location>
        <begin position="1"/>
        <end position="25"/>
    </location>
</feature>
<dbReference type="Proteomes" id="UP000773614">
    <property type="component" value="Unassembled WGS sequence"/>
</dbReference>
<reference evidence="2" key="1">
    <citation type="submission" date="2019-03" db="EMBL/GenBank/DDBJ databases">
        <title>Afifella sp. nov., isolated from activated sludge.</title>
        <authorList>
            <person name="Li Q."/>
            <person name="Liu Y."/>
        </authorList>
    </citation>
    <scope>NUCLEOTIDE SEQUENCE</scope>
    <source>
        <strain evidence="2">L72</strain>
    </source>
</reference>
<gene>
    <name evidence="2" type="ORF">E4O86_02010</name>
</gene>
<organism evidence="2 3">
    <name type="scientific">Propylenella binzhouense</name>
    <dbReference type="NCBI Taxonomy" id="2555902"/>
    <lineage>
        <taxon>Bacteria</taxon>
        <taxon>Pseudomonadati</taxon>
        <taxon>Pseudomonadota</taxon>
        <taxon>Alphaproteobacteria</taxon>
        <taxon>Hyphomicrobiales</taxon>
        <taxon>Propylenellaceae</taxon>
        <taxon>Propylenella</taxon>
    </lineage>
</organism>
<evidence type="ECO:0000313" key="2">
    <source>
        <dbReference type="EMBL" id="MYZ46495.1"/>
    </source>
</evidence>
<evidence type="ECO:0000313" key="3">
    <source>
        <dbReference type="Proteomes" id="UP000773614"/>
    </source>
</evidence>
<name>A0A964T1D0_9HYPH</name>
<proteinExistence type="predicted"/>
<dbReference type="EMBL" id="SPKJ01000003">
    <property type="protein sequence ID" value="MYZ46495.1"/>
    <property type="molecule type" value="Genomic_DNA"/>
</dbReference>
<keyword evidence="3" id="KW-1185">Reference proteome</keyword>
<evidence type="ECO:0000256" key="1">
    <source>
        <dbReference type="SAM" id="MobiDB-lite"/>
    </source>
</evidence>
<sequence length="101" mass="11279">MAARLGEGVEAAGLKDGPVRPRPRQAIESRRRKFLQLWNPRFHTTLSAIRVRRVPGRCHDLRGMARPMSDPERTFPHDETGLSLDVRICRAIAAGGLELGV</sequence>
<protein>
    <submittedName>
        <fullName evidence="2">Uncharacterized protein</fullName>
    </submittedName>
</protein>
<accession>A0A964T1D0</accession>